<dbReference type="Pfam" id="PF13669">
    <property type="entry name" value="Glyoxalase_4"/>
    <property type="match status" value="1"/>
</dbReference>
<evidence type="ECO:0000313" key="4">
    <source>
        <dbReference type="EMBL" id="MBD0852057.1"/>
    </source>
</evidence>
<dbReference type="InterPro" id="IPR029068">
    <property type="entry name" value="Glyas_Bleomycin-R_OHBP_Dase"/>
</dbReference>
<organism evidence="4 5">
    <name type="scientific">Maribacter arenosus</name>
    <dbReference type="NCBI Taxonomy" id="1854708"/>
    <lineage>
        <taxon>Bacteria</taxon>
        <taxon>Pseudomonadati</taxon>
        <taxon>Bacteroidota</taxon>
        <taxon>Flavobacteriia</taxon>
        <taxon>Flavobacteriales</taxon>
        <taxon>Flavobacteriaceae</taxon>
        <taxon>Maribacter</taxon>
    </lineage>
</organism>
<evidence type="ECO:0000313" key="5">
    <source>
        <dbReference type="Proteomes" id="UP000598350"/>
    </source>
</evidence>
<keyword evidence="5" id="KW-1185">Reference proteome</keyword>
<dbReference type="Proteomes" id="UP000598350">
    <property type="component" value="Unassembled WGS sequence"/>
</dbReference>
<feature type="chain" id="PRO_5047170123" evidence="2">
    <location>
        <begin position="23"/>
        <end position="181"/>
    </location>
</feature>
<accession>A0ABR7VHN8</accession>
<keyword evidence="1" id="KW-0479">Metal-binding</keyword>
<comment type="caution">
    <text evidence="4">The sequence shown here is derived from an EMBL/GenBank/DDBJ whole genome shotgun (WGS) entry which is preliminary data.</text>
</comment>
<evidence type="ECO:0000256" key="1">
    <source>
        <dbReference type="ARBA" id="ARBA00022723"/>
    </source>
</evidence>
<keyword evidence="2" id="KW-0732">Signal</keyword>
<dbReference type="PROSITE" id="PS51819">
    <property type="entry name" value="VOC"/>
    <property type="match status" value="1"/>
</dbReference>
<feature type="signal peptide" evidence="2">
    <location>
        <begin position="1"/>
        <end position="22"/>
    </location>
</feature>
<name>A0ABR7VHN8_9FLAO</name>
<dbReference type="PANTHER" id="PTHR43048:SF3">
    <property type="entry name" value="METHYLMALONYL-COA EPIMERASE, MITOCHONDRIAL"/>
    <property type="match status" value="1"/>
</dbReference>
<dbReference type="InterPro" id="IPR037523">
    <property type="entry name" value="VOC_core"/>
</dbReference>
<dbReference type="PANTHER" id="PTHR43048">
    <property type="entry name" value="METHYLMALONYL-COA EPIMERASE"/>
    <property type="match status" value="1"/>
</dbReference>
<dbReference type="InterPro" id="IPR051785">
    <property type="entry name" value="MMCE/EMCE_epimerase"/>
</dbReference>
<dbReference type="EMBL" id="JABTCG010000005">
    <property type="protein sequence ID" value="MBD0852057.1"/>
    <property type="molecule type" value="Genomic_DNA"/>
</dbReference>
<evidence type="ECO:0000259" key="3">
    <source>
        <dbReference type="PROSITE" id="PS51819"/>
    </source>
</evidence>
<dbReference type="RefSeq" id="WP_188315166.1">
    <property type="nucleotide sequence ID" value="NZ_JABTCG010000005.1"/>
</dbReference>
<reference evidence="4 5" key="1">
    <citation type="submission" date="2020-05" db="EMBL/GenBank/DDBJ databases">
        <title>The draft genome sequence of Maribacter arenosus CAU 1321.</title>
        <authorList>
            <person name="Mu L."/>
        </authorList>
    </citation>
    <scope>NUCLEOTIDE SEQUENCE [LARGE SCALE GENOMIC DNA]</scope>
    <source>
        <strain evidence="4 5">CAU 1321</strain>
    </source>
</reference>
<evidence type="ECO:0000256" key="2">
    <source>
        <dbReference type="SAM" id="SignalP"/>
    </source>
</evidence>
<dbReference type="SUPFAM" id="SSF54593">
    <property type="entry name" value="Glyoxalase/Bleomycin resistance protein/Dihydroxybiphenyl dioxygenase"/>
    <property type="match status" value="1"/>
</dbReference>
<feature type="domain" description="VOC" evidence="3">
    <location>
        <begin position="35"/>
        <end position="177"/>
    </location>
</feature>
<protein>
    <submittedName>
        <fullName evidence="4">VOC family protein</fullName>
    </submittedName>
</protein>
<proteinExistence type="predicted"/>
<sequence length="181" mass="20033">MKKTNILLVLASLGLMAFIADKATTPTPDILPNTKMAHIGIVVPDIEHALDAWINVLGLENRPKISDAVGHADNPTHFRGELSDAKAKLAFITLENIQVELIEPYGDALSHWKEILAKNGPVVHHAAFHVQGLGETYVDLFKEKGYEEAQKGGWDGGEYSYMDTQNDLGLFIELLEQYPKE</sequence>
<dbReference type="Gene3D" id="3.10.180.10">
    <property type="entry name" value="2,3-Dihydroxybiphenyl 1,2-Dioxygenase, domain 1"/>
    <property type="match status" value="1"/>
</dbReference>
<gene>
    <name evidence="4" type="ORF">HPE63_15350</name>
</gene>